<dbReference type="InterPro" id="IPR029044">
    <property type="entry name" value="Nucleotide-diphossugar_trans"/>
</dbReference>
<reference evidence="2" key="1">
    <citation type="submission" date="2017-05" db="EMBL/GenBank/DDBJ databases">
        <authorList>
            <person name="Imhoff J.F."/>
            <person name="Rahn T."/>
            <person name="Kuenzel S."/>
            <person name="Neulinger S.C."/>
        </authorList>
    </citation>
    <scope>NUCLEOTIDE SEQUENCE</scope>
    <source>
        <strain evidence="2">DSM 4395</strain>
    </source>
</reference>
<dbReference type="SUPFAM" id="SSF53448">
    <property type="entry name" value="Nucleotide-diphospho-sugar transferases"/>
    <property type="match status" value="2"/>
</dbReference>
<reference evidence="2" key="2">
    <citation type="journal article" date="2020" name="Microorganisms">
        <title>Osmotic Adaptation and Compatible Solute Biosynthesis of Phototrophic Bacteria as Revealed from Genome Analyses.</title>
        <authorList>
            <person name="Imhoff J.F."/>
            <person name="Rahn T."/>
            <person name="Kunzel S."/>
            <person name="Keller A."/>
            <person name="Neulinger S.C."/>
        </authorList>
    </citation>
    <scope>NUCLEOTIDE SEQUENCE</scope>
    <source>
        <strain evidence="2">DSM 4395</strain>
    </source>
</reference>
<keyword evidence="3" id="KW-1185">Reference proteome</keyword>
<dbReference type="PANTHER" id="PTHR43179:SF7">
    <property type="entry name" value="RHAMNOSYLTRANSFERASE WBBL"/>
    <property type="match status" value="1"/>
</dbReference>
<dbReference type="InterPro" id="IPR001173">
    <property type="entry name" value="Glyco_trans_2-like"/>
</dbReference>
<sequence length="826" mass="92240">MLTHYSSATLDLEKIFDAHWYQEKNPDLAIAQCDALEHYLKYGAVQKRSPHPLFDTAWYMGRYPEVVGGDQNPLQHYLEHGARRGYDPHPLFDSDWYLERYPEVVTSGENPLRHYLERGALGGFDPHPLFASDWYLLQHQDVAAAGINPLVHYVEYGAAEGRDPNPFFDSDWYLSCNTDVAASGVNPLVHFVCHGAIEGRAPNPLFDLSNYRRHQPSVALAGINPLAHFLRFGIEGSSLQERPSKARETHQSDAAYGGWLWRNRWDSTAEARAHAAVGQLLQKPLFTLILTDTDPSADVIRRVLLRLEEQIYPDWELCAFVSKACLRELKAFLKTRPEAAQRLILLDTRPASPLSKNGLRRADEAARGTHVLLLSETWRLAPAALTSIALALDRYPDTDLVYSDHDHYRPDGLRYAPAFKPDWSPELLLSYPYIGAAFCLRRDLFGSALQAVVTNGEGLPSDLLLCAADKPVKVIHVAQVLFHSEAPPQIMAEKVSQQTWQRIVQAALDRRRLPAQAYQPDWAQREDVPATALKFADTGPHVAIIIPTRNYVRVLRKLIVSLAQTRYQNYSVHVVDNESDDPETLEYLAQLEHQVIRIASPQGCFNFSYINNQAVSQVEADNILFLNNDTEIIAPDWLSAMVGYLSIPGVGAVGAKLLFPDYRVQHAGVLLGTYNGLPGHAFGHLPAGEHGYLRYAEVARDYSAVTAACMLTPRQLFLDSGGFDEHRFAVAFNDVDYCLRLGEAGYRIVYCPTASLIHHGGLSRGAGDDPAEEAAILQRAPRRDPYYNPNLSDDGLFTPRADGPAWEFAALGSSPARTNAVRQLPQ</sequence>
<dbReference type="PANTHER" id="PTHR43179">
    <property type="entry name" value="RHAMNOSYLTRANSFERASE WBBL"/>
    <property type="match status" value="1"/>
</dbReference>
<organism evidence="2 3">
    <name type="scientific">Halochromatium salexigens</name>
    <name type="common">Chromatium salexigens</name>
    <dbReference type="NCBI Taxonomy" id="49447"/>
    <lineage>
        <taxon>Bacteria</taxon>
        <taxon>Pseudomonadati</taxon>
        <taxon>Pseudomonadota</taxon>
        <taxon>Gammaproteobacteria</taxon>
        <taxon>Chromatiales</taxon>
        <taxon>Chromatiaceae</taxon>
        <taxon>Halochromatium</taxon>
    </lineage>
</organism>
<proteinExistence type="predicted"/>
<dbReference type="EMBL" id="NHSF01000014">
    <property type="protein sequence ID" value="MBK5929399.1"/>
    <property type="molecule type" value="Genomic_DNA"/>
</dbReference>
<feature type="domain" description="Glycosyltransferase 2-like" evidence="1">
    <location>
        <begin position="544"/>
        <end position="655"/>
    </location>
</feature>
<dbReference type="Proteomes" id="UP001296967">
    <property type="component" value="Unassembled WGS sequence"/>
</dbReference>
<comment type="caution">
    <text evidence="2">The sequence shown here is derived from an EMBL/GenBank/DDBJ whole genome shotgun (WGS) entry which is preliminary data.</text>
</comment>
<evidence type="ECO:0000313" key="2">
    <source>
        <dbReference type="EMBL" id="MBK5929399.1"/>
    </source>
</evidence>
<dbReference type="AlphaFoldDB" id="A0AAJ0XE46"/>
<dbReference type="CDD" id="cd04186">
    <property type="entry name" value="GT_2_like_c"/>
    <property type="match status" value="1"/>
</dbReference>
<evidence type="ECO:0000259" key="1">
    <source>
        <dbReference type="Pfam" id="PF00535"/>
    </source>
</evidence>
<dbReference type="Gene3D" id="3.90.550.10">
    <property type="entry name" value="Spore Coat Polysaccharide Biosynthesis Protein SpsA, Chain A"/>
    <property type="match status" value="1"/>
</dbReference>
<accession>A0AAJ0XE46</accession>
<protein>
    <recommendedName>
        <fullName evidence="1">Glycosyltransferase 2-like domain-containing protein</fullName>
    </recommendedName>
</protein>
<dbReference type="Pfam" id="PF00535">
    <property type="entry name" value="Glycos_transf_2"/>
    <property type="match status" value="1"/>
</dbReference>
<evidence type="ECO:0000313" key="3">
    <source>
        <dbReference type="Proteomes" id="UP001296967"/>
    </source>
</evidence>
<name>A0AAJ0XE46_HALSE</name>
<gene>
    <name evidence="2" type="ORF">CCR82_02325</name>
</gene>